<evidence type="ECO:0000313" key="2">
    <source>
        <dbReference type="EMBL" id="KAK7999053.1"/>
    </source>
</evidence>
<proteinExistence type="predicted"/>
<sequence length="550" mass="64285">MDNVLAVAAPRQVPLWDRLPREIRMMVFGFLGSKNLFDNARWSLFTYKDNGDEDFINPQSIATSADPDRYATFASVSREWQGYFEEITFQALVLSPDRVNRLESLVSFCPRRLSVLRYIHLRIDLSEYDCRTCDKAETRSERTTNNQKFTSSIVRLFDIMKHWPAIQGQGIRLELSAHSPSDYEHRFKRLEYHRHNECYGHHAQPDRLQWLYELEDMRHGWVPRKVDVQQIVPRAAPIGASMRVFGSGLSLEMDSLDLPSVPRVDTFAIRRQSRRAIKAIGGLNIILEALPNLIRFSYETWHGINRQNCLRRDRELKALMGCVLAHENLESVWIFKNFENQTSHNYNQKRGVMPRSDPSLGQFLAESSRNIEFLRLSFVTDAMDFFQAFWLSQPALPPPSEMRWHKLVLLVMTCGDLREDGRPETVIETAARAAMNMPKLTMMSIWNCGKGHGAFMEYARCWEDRITPSLTIGSTWDHELSHESRTLWQQVADLHQCRSFEFQHMKLKAKRMTCYTSLANPYRQRQMYIPDVGGLSSRMEMNFEERVKWR</sequence>
<reference evidence="2 3" key="1">
    <citation type="submission" date="2023-01" db="EMBL/GenBank/DDBJ databases">
        <title>Analysis of 21 Apiospora genomes using comparative genomics revels a genus with tremendous synthesis potential of carbohydrate active enzymes and secondary metabolites.</title>
        <authorList>
            <person name="Sorensen T."/>
        </authorList>
    </citation>
    <scope>NUCLEOTIDE SEQUENCE [LARGE SCALE GENOMIC DNA]</scope>
    <source>
        <strain evidence="2 3">CBS 20057</strain>
    </source>
</reference>
<evidence type="ECO:0000313" key="3">
    <source>
        <dbReference type="Proteomes" id="UP001396898"/>
    </source>
</evidence>
<accession>A0ABR1R4N1</accession>
<keyword evidence="3" id="KW-1185">Reference proteome</keyword>
<protein>
    <recommendedName>
        <fullName evidence="1">DUF6546 domain-containing protein</fullName>
    </recommendedName>
</protein>
<comment type="caution">
    <text evidence="2">The sequence shown here is derived from an EMBL/GenBank/DDBJ whole genome shotgun (WGS) entry which is preliminary data.</text>
</comment>
<dbReference type="Proteomes" id="UP001396898">
    <property type="component" value="Unassembled WGS sequence"/>
</dbReference>
<organism evidence="2 3">
    <name type="scientific">Apiospora marii</name>
    <dbReference type="NCBI Taxonomy" id="335849"/>
    <lineage>
        <taxon>Eukaryota</taxon>
        <taxon>Fungi</taxon>
        <taxon>Dikarya</taxon>
        <taxon>Ascomycota</taxon>
        <taxon>Pezizomycotina</taxon>
        <taxon>Sordariomycetes</taxon>
        <taxon>Xylariomycetidae</taxon>
        <taxon>Amphisphaeriales</taxon>
        <taxon>Apiosporaceae</taxon>
        <taxon>Apiospora</taxon>
    </lineage>
</organism>
<dbReference type="InterPro" id="IPR046676">
    <property type="entry name" value="DUF6546"/>
</dbReference>
<feature type="domain" description="DUF6546" evidence="1">
    <location>
        <begin position="326"/>
        <end position="516"/>
    </location>
</feature>
<dbReference type="Pfam" id="PF20183">
    <property type="entry name" value="DUF6546"/>
    <property type="match status" value="1"/>
</dbReference>
<dbReference type="EMBL" id="JAQQWI010000019">
    <property type="protein sequence ID" value="KAK7999053.1"/>
    <property type="molecule type" value="Genomic_DNA"/>
</dbReference>
<gene>
    <name evidence="2" type="ORF">PG991_014728</name>
</gene>
<name>A0ABR1R4N1_9PEZI</name>
<evidence type="ECO:0000259" key="1">
    <source>
        <dbReference type="Pfam" id="PF20183"/>
    </source>
</evidence>